<keyword evidence="2" id="KW-0805">Transcription regulation</keyword>
<dbReference type="Gene3D" id="1.10.10.10">
    <property type="entry name" value="Winged helix-like DNA-binding domain superfamily/Winged helix DNA-binding domain"/>
    <property type="match status" value="1"/>
</dbReference>
<protein>
    <submittedName>
        <fullName evidence="8">RNA polymerase sigma-70 factor (ECF subfamily)</fullName>
    </submittedName>
</protein>
<feature type="domain" description="RNA polymerase sigma factor 70 region 4 type 2" evidence="7">
    <location>
        <begin position="130"/>
        <end position="180"/>
    </location>
</feature>
<dbReference type="PANTHER" id="PTHR43133">
    <property type="entry name" value="RNA POLYMERASE ECF-TYPE SIGMA FACTO"/>
    <property type="match status" value="1"/>
</dbReference>
<dbReference type="InterPro" id="IPR014284">
    <property type="entry name" value="RNA_pol_sigma-70_dom"/>
</dbReference>
<dbReference type="InterPro" id="IPR013249">
    <property type="entry name" value="RNA_pol_sigma70_r4_t2"/>
</dbReference>
<dbReference type="Gene3D" id="1.10.1740.10">
    <property type="match status" value="1"/>
</dbReference>
<dbReference type="PANTHER" id="PTHR43133:SF8">
    <property type="entry name" value="RNA POLYMERASE SIGMA FACTOR HI_1459-RELATED"/>
    <property type="match status" value="1"/>
</dbReference>
<feature type="domain" description="RNA polymerase sigma-70 region 2" evidence="6">
    <location>
        <begin position="36"/>
        <end position="102"/>
    </location>
</feature>
<gene>
    <name evidence="8" type="ORF">J2W69_003812</name>
</gene>
<keyword evidence="4" id="KW-0238">DNA-binding</keyword>
<dbReference type="EMBL" id="JAVDWR010000023">
    <property type="protein sequence ID" value="MDR7122834.1"/>
    <property type="molecule type" value="Genomic_DNA"/>
</dbReference>
<dbReference type="InterPro" id="IPR007627">
    <property type="entry name" value="RNA_pol_sigma70_r2"/>
</dbReference>
<evidence type="ECO:0000256" key="3">
    <source>
        <dbReference type="ARBA" id="ARBA00023082"/>
    </source>
</evidence>
<evidence type="ECO:0000256" key="4">
    <source>
        <dbReference type="ARBA" id="ARBA00023125"/>
    </source>
</evidence>
<evidence type="ECO:0000313" key="9">
    <source>
        <dbReference type="Proteomes" id="UP001257909"/>
    </source>
</evidence>
<dbReference type="NCBIfam" id="TIGR02937">
    <property type="entry name" value="sigma70-ECF"/>
    <property type="match status" value="1"/>
</dbReference>
<name>A0ABU1W4C8_9GAMM</name>
<reference evidence="8 9" key="1">
    <citation type="submission" date="2023-07" db="EMBL/GenBank/DDBJ databases">
        <title>Sorghum-associated microbial communities from plants grown in Nebraska, USA.</title>
        <authorList>
            <person name="Schachtman D."/>
        </authorList>
    </citation>
    <scope>NUCLEOTIDE SEQUENCE [LARGE SCALE GENOMIC DNA]</scope>
    <source>
        <strain evidence="8 9">4138</strain>
    </source>
</reference>
<dbReference type="RefSeq" id="WP_310281395.1">
    <property type="nucleotide sequence ID" value="NZ_JAVDWR010000023.1"/>
</dbReference>
<evidence type="ECO:0000256" key="1">
    <source>
        <dbReference type="ARBA" id="ARBA00010641"/>
    </source>
</evidence>
<evidence type="ECO:0000256" key="5">
    <source>
        <dbReference type="ARBA" id="ARBA00023163"/>
    </source>
</evidence>
<dbReference type="Pfam" id="PF08281">
    <property type="entry name" value="Sigma70_r4_2"/>
    <property type="match status" value="1"/>
</dbReference>
<organism evidence="8 9">
    <name type="scientific">Rheinheimera soli</name>
    <dbReference type="NCBI Taxonomy" id="443616"/>
    <lineage>
        <taxon>Bacteria</taxon>
        <taxon>Pseudomonadati</taxon>
        <taxon>Pseudomonadota</taxon>
        <taxon>Gammaproteobacteria</taxon>
        <taxon>Chromatiales</taxon>
        <taxon>Chromatiaceae</taxon>
        <taxon>Rheinheimera</taxon>
    </lineage>
</organism>
<evidence type="ECO:0000256" key="2">
    <source>
        <dbReference type="ARBA" id="ARBA00023015"/>
    </source>
</evidence>
<dbReference type="SUPFAM" id="SSF88659">
    <property type="entry name" value="Sigma3 and sigma4 domains of RNA polymerase sigma factors"/>
    <property type="match status" value="1"/>
</dbReference>
<comment type="caution">
    <text evidence="8">The sequence shown here is derived from an EMBL/GenBank/DDBJ whole genome shotgun (WGS) entry which is preliminary data.</text>
</comment>
<comment type="similarity">
    <text evidence="1">Belongs to the sigma-70 factor family. ECF subfamily.</text>
</comment>
<keyword evidence="5" id="KW-0804">Transcription</keyword>
<keyword evidence="3" id="KW-0731">Sigma factor</keyword>
<sequence>MLLSWFNRSGALPESDPQRLMQGYIQTDNPAYLAQLIQCYGDDLYHFLLKQSDAALAADLSQQSWLKVMEQKQQFAGHSSFKTWLFAIGRHLLLDEFRKQKRWVYEISEDLASDYNSPAAAVEQQQSELKLQHLLERLPLLQRETLLLQLEGFSVLQIAQITKAEAETVKSRLRYARQALAKQLGEHDE</sequence>
<dbReference type="Proteomes" id="UP001257909">
    <property type="component" value="Unassembled WGS sequence"/>
</dbReference>
<accession>A0ABU1W4C8</accession>
<dbReference type="InterPro" id="IPR039425">
    <property type="entry name" value="RNA_pol_sigma-70-like"/>
</dbReference>
<dbReference type="SUPFAM" id="SSF88946">
    <property type="entry name" value="Sigma2 domain of RNA polymerase sigma factors"/>
    <property type="match status" value="1"/>
</dbReference>
<dbReference type="InterPro" id="IPR013325">
    <property type="entry name" value="RNA_pol_sigma_r2"/>
</dbReference>
<dbReference type="Pfam" id="PF04542">
    <property type="entry name" value="Sigma70_r2"/>
    <property type="match status" value="1"/>
</dbReference>
<keyword evidence="9" id="KW-1185">Reference proteome</keyword>
<proteinExistence type="inferred from homology"/>
<dbReference type="InterPro" id="IPR036388">
    <property type="entry name" value="WH-like_DNA-bd_sf"/>
</dbReference>
<dbReference type="InterPro" id="IPR013324">
    <property type="entry name" value="RNA_pol_sigma_r3/r4-like"/>
</dbReference>
<evidence type="ECO:0000259" key="7">
    <source>
        <dbReference type="Pfam" id="PF08281"/>
    </source>
</evidence>
<evidence type="ECO:0000259" key="6">
    <source>
        <dbReference type="Pfam" id="PF04542"/>
    </source>
</evidence>
<evidence type="ECO:0000313" key="8">
    <source>
        <dbReference type="EMBL" id="MDR7122834.1"/>
    </source>
</evidence>